<reference evidence="1 2" key="1">
    <citation type="journal article" date="2012" name="Genome Biol.">
        <title>Genome and low-iron response of an oceanic diatom adapted to chronic iron limitation.</title>
        <authorList>
            <person name="Lommer M."/>
            <person name="Specht M."/>
            <person name="Roy A.S."/>
            <person name="Kraemer L."/>
            <person name="Andreson R."/>
            <person name="Gutowska M.A."/>
            <person name="Wolf J."/>
            <person name="Bergner S.V."/>
            <person name="Schilhabel M.B."/>
            <person name="Klostermeier U.C."/>
            <person name="Beiko R.G."/>
            <person name="Rosenstiel P."/>
            <person name="Hippler M."/>
            <person name="Laroche J."/>
        </authorList>
    </citation>
    <scope>NUCLEOTIDE SEQUENCE [LARGE SCALE GENOMIC DNA]</scope>
    <source>
        <strain evidence="1 2">CCMP1005</strain>
    </source>
</reference>
<dbReference type="Proteomes" id="UP000266841">
    <property type="component" value="Unassembled WGS sequence"/>
</dbReference>
<comment type="caution">
    <text evidence="1">The sequence shown here is derived from an EMBL/GenBank/DDBJ whole genome shotgun (WGS) entry which is preliminary data.</text>
</comment>
<gene>
    <name evidence="1" type="ORF">THAOC_22218</name>
</gene>
<dbReference type="AlphaFoldDB" id="K0SGS9"/>
<name>K0SGS9_THAOC</name>
<keyword evidence="2" id="KW-1185">Reference proteome</keyword>
<proteinExistence type="predicted"/>
<evidence type="ECO:0000313" key="2">
    <source>
        <dbReference type="Proteomes" id="UP000266841"/>
    </source>
</evidence>
<accession>K0SGS9</accession>
<protein>
    <submittedName>
        <fullName evidence="1">Uncharacterized protein</fullName>
    </submittedName>
</protein>
<dbReference type="EMBL" id="AGNL01027245">
    <property type="protein sequence ID" value="EJK57707.1"/>
    <property type="molecule type" value="Genomic_DNA"/>
</dbReference>
<organism evidence="1 2">
    <name type="scientific">Thalassiosira oceanica</name>
    <name type="common">Marine diatom</name>
    <dbReference type="NCBI Taxonomy" id="159749"/>
    <lineage>
        <taxon>Eukaryota</taxon>
        <taxon>Sar</taxon>
        <taxon>Stramenopiles</taxon>
        <taxon>Ochrophyta</taxon>
        <taxon>Bacillariophyta</taxon>
        <taxon>Coscinodiscophyceae</taxon>
        <taxon>Thalassiosirophycidae</taxon>
        <taxon>Thalassiosirales</taxon>
        <taxon>Thalassiosiraceae</taxon>
        <taxon>Thalassiosira</taxon>
    </lineage>
</organism>
<evidence type="ECO:0000313" key="1">
    <source>
        <dbReference type="EMBL" id="EJK57707.1"/>
    </source>
</evidence>
<sequence>MTWFGNWSPGRVRAHIPFDEPIQIEIRYIADMKFLIASVAAASLLLSALPRGASAIRDHQFSEQVKAAMRSSLSFDCCQTAGDCPPKYKLFGKTGGGNTLCQVDKPVTDCSAMSTDDCSTSRVTVERTRILLWKGIGIGVDKVVE</sequence>